<protein>
    <recommendedName>
        <fullName evidence="5">Gamma-glutamyltransferase</fullName>
    </recommendedName>
</protein>
<dbReference type="InterPro" id="IPR051792">
    <property type="entry name" value="GGT_bact"/>
</dbReference>
<organism evidence="4">
    <name type="scientific">marine sediment metagenome</name>
    <dbReference type="NCBI Taxonomy" id="412755"/>
    <lineage>
        <taxon>unclassified sequences</taxon>
        <taxon>metagenomes</taxon>
        <taxon>ecological metagenomes</taxon>
    </lineage>
</organism>
<dbReference type="SUPFAM" id="SSF56235">
    <property type="entry name" value="N-terminal nucleophile aminohydrolases (Ntn hydrolases)"/>
    <property type="match status" value="1"/>
</dbReference>
<name>A0A0F9P0P6_9ZZZZ</name>
<keyword evidence="3" id="KW-0865">Zymogen</keyword>
<evidence type="ECO:0000256" key="1">
    <source>
        <dbReference type="ARBA" id="ARBA00022679"/>
    </source>
</evidence>
<dbReference type="InterPro" id="IPR043138">
    <property type="entry name" value="GGT_lsub"/>
</dbReference>
<dbReference type="Gene3D" id="3.60.20.40">
    <property type="match status" value="1"/>
</dbReference>
<dbReference type="PROSITE" id="PS51257">
    <property type="entry name" value="PROKAR_LIPOPROTEIN"/>
    <property type="match status" value="1"/>
</dbReference>
<dbReference type="GO" id="GO:0016787">
    <property type="term" value="F:hydrolase activity"/>
    <property type="evidence" value="ECO:0007669"/>
    <property type="project" value="UniProtKB-KW"/>
</dbReference>
<feature type="non-terminal residue" evidence="4">
    <location>
        <position position="595"/>
    </location>
</feature>
<dbReference type="GO" id="GO:0016740">
    <property type="term" value="F:transferase activity"/>
    <property type="evidence" value="ECO:0007669"/>
    <property type="project" value="UniProtKB-KW"/>
</dbReference>
<keyword evidence="1" id="KW-0808">Transferase</keyword>
<dbReference type="Pfam" id="PF01019">
    <property type="entry name" value="G_glu_transpept"/>
    <property type="match status" value="1"/>
</dbReference>
<proteinExistence type="predicted"/>
<dbReference type="EMBL" id="LAZR01002809">
    <property type="protein sequence ID" value="KKN25340.1"/>
    <property type="molecule type" value="Genomic_DNA"/>
</dbReference>
<dbReference type="PANTHER" id="PTHR43199">
    <property type="entry name" value="GLUTATHIONE HYDROLASE"/>
    <property type="match status" value="1"/>
</dbReference>
<dbReference type="PANTHER" id="PTHR43199:SF1">
    <property type="entry name" value="GLUTATHIONE HYDROLASE PROENZYME"/>
    <property type="match status" value="1"/>
</dbReference>
<evidence type="ECO:0000256" key="3">
    <source>
        <dbReference type="ARBA" id="ARBA00023145"/>
    </source>
</evidence>
<comment type="caution">
    <text evidence="4">The sequence shown here is derived from an EMBL/GenBank/DDBJ whole genome shotgun (WGS) entry which is preliminary data.</text>
</comment>
<dbReference type="PRINTS" id="PR01210">
    <property type="entry name" value="GGTRANSPTASE"/>
</dbReference>
<keyword evidence="2" id="KW-0378">Hydrolase</keyword>
<evidence type="ECO:0000313" key="4">
    <source>
        <dbReference type="EMBL" id="KKN25340.1"/>
    </source>
</evidence>
<dbReference type="InterPro" id="IPR043137">
    <property type="entry name" value="GGT_ssub_C"/>
</dbReference>
<evidence type="ECO:0008006" key="5">
    <source>
        <dbReference type="Google" id="ProtNLM"/>
    </source>
</evidence>
<dbReference type="AlphaFoldDB" id="A0A0F9P0P6"/>
<evidence type="ECO:0000256" key="2">
    <source>
        <dbReference type="ARBA" id="ARBA00022801"/>
    </source>
</evidence>
<sequence length="595" mass="64768">MIKSIKIGRRFVIMALAVMLIVGYACREKANDRIDLSKVTWDKNELKKYLEPSTAPPGTGGAQVAVVGKYGMITGTSGVLATHVGIETLKMGGSAADAIIATSMAQIALTAGAAISYAGVMTMVYYDAATGESHSMNAAYNTVQGEDDPMSIPGIKPSDVGSDQNFMKALSMIEPSGRTVLVPGFMAGAQATHDRFGKLPWVALFEPAIYVAEEGIPVSDSLSWRIQTNKKILSRLPETEAVFTKGNGEFYESGDTLQQPALAKTLRKVASEGAAYMYTGGWARKFVDAVRADGGKMTMKDMQDYEVIWSKPVRSTYKDFEVYAYGMPATGGVDTVEALNLLELADLRQFGMRHWESPEALKWFSHILRVSSLSFFTAEECEKEYPGIDLSLESRATKETAKWIWDKIRSTNGAFPPAPSLNDEPKHSAAVVAVDRWGNVAVVLHSINTIMWGKEGIFVDGISIPDSAWFQQKEIAMAGPGNRLPESTNPCIIMKDGKPFLGSSAIGSSLHQQTIQGLYYMMEYGMNPNEAVSSPAFMGGEWGRVGISMVDSEFGKEVIEGVKALGISVKPVKRRARFWIAVMIDPETGELRSTD</sequence>
<dbReference type="Gene3D" id="1.10.246.130">
    <property type="match status" value="1"/>
</dbReference>
<gene>
    <name evidence="4" type="ORF">LCGC14_0885840</name>
</gene>
<reference evidence="4" key="1">
    <citation type="journal article" date="2015" name="Nature">
        <title>Complex archaea that bridge the gap between prokaryotes and eukaryotes.</title>
        <authorList>
            <person name="Spang A."/>
            <person name="Saw J.H."/>
            <person name="Jorgensen S.L."/>
            <person name="Zaremba-Niedzwiedzka K."/>
            <person name="Martijn J."/>
            <person name="Lind A.E."/>
            <person name="van Eijk R."/>
            <person name="Schleper C."/>
            <person name="Guy L."/>
            <person name="Ettema T.J."/>
        </authorList>
    </citation>
    <scope>NUCLEOTIDE SEQUENCE</scope>
</reference>
<dbReference type="InterPro" id="IPR029055">
    <property type="entry name" value="Ntn_hydrolases_N"/>
</dbReference>
<accession>A0A0F9P0P6</accession>